<accession>A0A915A724</accession>
<name>A0A915A724_PARUN</name>
<reference evidence="2" key="1">
    <citation type="submission" date="2022-11" db="UniProtKB">
        <authorList>
            <consortium name="WormBaseParasite"/>
        </authorList>
    </citation>
    <scope>IDENTIFICATION</scope>
</reference>
<dbReference type="AlphaFoldDB" id="A0A915A724"/>
<sequence length="78" mass="8916">KVIRGASVQNMESNKSRFDPRENFLRTLPNRVKVVLPCGVIKSIAEKLQQVEDDTTLIEIFVFSSDIYQASFYHILTA</sequence>
<protein>
    <submittedName>
        <fullName evidence="2">Uncharacterized protein</fullName>
    </submittedName>
</protein>
<keyword evidence="1" id="KW-1185">Reference proteome</keyword>
<organism evidence="1 2">
    <name type="scientific">Parascaris univalens</name>
    <name type="common">Nematode worm</name>
    <dbReference type="NCBI Taxonomy" id="6257"/>
    <lineage>
        <taxon>Eukaryota</taxon>
        <taxon>Metazoa</taxon>
        <taxon>Ecdysozoa</taxon>
        <taxon>Nematoda</taxon>
        <taxon>Chromadorea</taxon>
        <taxon>Rhabditida</taxon>
        <taxon>Spirurina</taxon>
        <taxon>Ascaridomorpha</taxon>
        <taxon>Ascaridoidea</taxon>
        <taxon>Ascarididae</taxon>
        <taxon>Parascaris</taxon>
    </lineage>
</organism>
<dbReference type="Proteomes" id="UP000887569">
    <property type="component" value="Unplaced"/>
</dbReference>
<proteinExistence type="predicted"/>
<evidence type="ECO:0000313" key="2">
    <source>
        <dbReference type="WBParaSite" id="PgR002_g129_t07"/>
    </source>
</evidence>
<dbReference type="WBParaSite" id="PgR002_g129_t07">
    <property type="protein sequence ID" value="PgR002_g129_t07"/>
    <property type="gene ID" value="PgR002_g129"/>
</dbReference>
<evidence type="ECO:0000313" key="1">
    <source>
        <dbReference type="Proteomes" id="UP000887569"/>
    </source>
</evidence>